<accession>A0A0E1VX47</accession>
<dbReference type="AlphaFoldDB" id="A0A0E1VX47"/>
<dbReference type="EMBL" id="CM000833">
    <property type="protein sequence ID" value="EET05473.1"/>
    <property type="molecule type" value="Genomic_DNA"/>
</dbReference>
<name>A0A0E1VX47_BURPE</name>
<proteinExistence type="predicted"/>
<reference evidence="1" key="1">
    <citation type="submission" date="2009-05" db="EMBL/GenBank/DDBJ databases">
        <authorList>
            <person name="Harkins D.M."/>
            <person name="DeShazer D."/>
            <person name="Woods D.E."/>
            <person name="Brinkac L.M."/>
            <person name="Brown K.A."/>
            <person name="Hung G.C."/>
            <person name="Tuanyok A."/>
            <person name="Zhang B."/>
            <person name="Nierman W.C."/>
        </authorList>
    </citation>
    <scope>NUCLEOTIDE SEQUENCE [LARGE SCALE GENOMIC DNA]</scope>
    <source>
        <strain evidence="1">1710a</strain>
    </source>
</reference>
<sequence>MNGRLRRRLAGRAPGRTARLRVAPRACAIVRTPERTATRARLACLARLARLACAAYAAYAAREACRFARRAATVAAARAPQAGRRAYASSAPPLPFDFTR</sequence>
<organism evidence="1">
    <name type="scientific">Burkholderia pseudomallei 1710a</name>
    <dbReference type="NCBI Taxonomy" id="320371"/>
    <lineage>
        <taxon>Bacteria</taxon>
        <taxon>Pseudomonadati</taxon>
        <taxon>Pseudomonadota</taxon>
        <taxon>Betaproteobacteria</taxon>
        <taxon>Burkholderiales</taxon>
        <taxon>Burkholderiaceae</taxon>
        <taxon>Burkholderia</taxon>
        <taxon>pseudomallei group</taxon>
    </lineage>
</organism>
<dbReference type="Proteomes" id="UP000001812">
    <property type="component" value="Chromosome II"/>
</dbReference>
<gene>
    <name evidence="1" type="ORF">BURPS1710A_A2840</name>
</gene>
<dbReference type="RefSeq" id="WP_004529790.1">
    <property type="nucleotide sequence ID" value="NZ_CM000833.1"/>
</dbReference>
<protein>
    <submittedName>
        <fullName evidence="1">Uncharacterized protein</fullName>
    </submittedName>
</protein>
<dbReference type="HOGENOM" id="CLU_159167_0_0_4"/>
<evidence type="ECO:0000313" key="1">
    <source>
        <dbReference type="EMBL" id="EET05473.1"/>
    </source>
</evidence>